<dbReference type="STRING" id="926561.GCA_000379025_00373"/>
<dbReference type="Gene3D" id="3.60.21.10">
    <property type="match status" value="1"/>
</dbReference>
<dbReference type="GO" id="GO:0016787">
    <property type="term" value="F:hydrolase activity"/>
    <property type="evidence" value="ECO:0007669"/>
    <property type="project" value="UniProtKB-KW"/>
</dbReference>
<comment type="caution">
    <text evidence="6">The sequence shown here is derived from an EMBL/GenBank/DDBJ whole genome shotgun (WGS) entry which is preliminary data.</text>
</comment>
<dbReference type="PANTHER" id="PTHR42988:SF2">
    <property type="entry name" value="CYCLIC NUCLEOTIDE PHOSPHODIESTERASE CBUA0032-RELATED"/>
    <property type="match status" value="1"/>
</dbReference>
<evidence type="ECO:0000256" key="2">
    <source>
        <dbReference type="ARBA" id="ARBA00022801"/>
    </source>
</evidence>
<dbReference type="Proteomes" id="UP000295832">
    <property type="component" value="Unassembled WGS sequence"/>
</dbReference>
<keyword evidence="3" id="KW-0408">Iron</keyword>
<feature type="domain" description="Calcineurin-like phosphoesterase" evidence="5">
    <location>
        <begin position="123"/>
        <end position="368"/>
    </location>
</feature>
<dbReference type="SUPFAM" id="SSF56300">
    <property type="entry name" value="Metallo-dependent phosphatases"/>
    <property type="match status" value="1"/>
</dbReference>
<keyword evidence="2" id="KW-0378">Hydrolase</keyword>
<dbReference type="PROSITE" id="PS51257">
    <property type="entry name" value="PROKAR_LIPOPROTEIN"/>
    <property type="match status" value="1"/>
</dbReference>
<evidence type="ECO:0000256" key="3">
    <source>
        <dbReference type="ARBA" id="ARBA00023004"/>
    </source>
</evidence>
<dbReference type="InterPro" id="IPR004843">
    <property type="entry name" value="Calcineurin-like_PHP"/>
</dbReference>
<gene>
    <name evidence="6" type="ORF">C7959_10468</name>
</gene>
<dbReference type="RefSeq" id="WP_134115162.1">
    <property type="nucleotide sequence ID" value="NZ_SOEG01000004.1"/>
</dbReference>
<accession>A0A4R8H9T5</accession>
<keyword evidence="7" id="KW-1185">Reference proteome</keyword>
<evidence type="ECO:0000313" key="6">
    <source>
        <dbReference type="EMBL" id="TDX52943.1"/>
    </source>
</evidence>
<reference evidence="6 7" key="1">
    <citation type="submission" date="2019-03" db="EMBL/GenBank/DDBJ databases">
        <title>Subsurface microbial communities from deep shales in Ohio and West Virginia, USA.</title>
        <authorList>
            <person name="Wrighton K."/>
        </authorList>
    </citation>
    <scope>NUCLEOTIDE SEQUENCE [LARGE SCALE GENOMIC DNA]</scope>
    <source>
        <strain evidence="6 7">MSL 6dP</strain>
    </source>
</reference>
<name>A0A4R8H9T5_9FIRM</name>
<dbReference type="EMBL" id="SOEG01000004">
    <property type="protein sequence ID" value="TDX52943.1"/>
    <property type="molecule type" value="Genomic_DNA"/>
</dbReference>
<comment type="similarity">
    <text evidence="4">Belongs to the cyclic nucleotide phosphodiesterase class-III family.</text>
</comment>
<evidence type="ECO:0000256" key="1">
    <source>
        <dbReference type="ARBA" id="ARBA00022723"/>
    </source>
</evidence>
<dbReference type="GO" id="GO:0046872">
    <property type="term" value="F:metal ion binding"/>
    <property type="evidence" value="ECO:0007669"/>
    <property type="project" value="UniProtKB-KW"/>
</dbReference>
<evidence type="ECO:0000313" key="7">
    <source>
        <dbReference type="Proteomes" id="UP000295832"/>
    </source>
</evidence>
<dbReference type="Pfam" id="PF00149">
    <property type="entry name" value="Metallophos"/>
    <property type="match status" value="1"/>
</dbReference>
<dbReference type="AlphaFoldDB" id="A0A4R8H9T5"/>
<dbReference type="InterPro" id="IPR050884">
    <property type="entry name" value="CNP_phosphodiesterase-III"/>
</dbReference>
<proteinExistence type="inferred from homology"/>
<dbReference type="InterPro" id="IPR029052">
    <property type="entry name" value="Metallo-depent_PP-like"/>
</dbReference>
<keyword evidence="1" id="KW-0479">Metal-binding</keyword>
<dbReference type="PANTHER" id="PTHR42988">
    <property type="entry name" value="PHOSPHOHYDROLASE"/>
    <property type="match status" value="1"/>
</dbReference>
<protein>
    <submittedName>
        <fullName evidence="6">3',5'-cyclic AMP phosphodiesterase CpdA</fullName>
    </submittedName>
</protein>
<organism evidence="6 7">
    <name type="scientific">Orenia marismortui</name>
    <dbReference type="NCBI Taxonomy" id="46469"/>
    <lineage>
        <taxon>Bacteria</taxon>
        <taxon>Bacillati</taxon>
        <taxon>Bacillota</taxon>
        <taxon>Clostridia</taxon>
        <taxon>Halanaerobiales</taxon>
        <taxon>Halobacteroidaceae</taxon>
        <taxon>Orenia</taxon>
    </lineage>
</organism>
<evidence type="ECO:0000256" key="4">
    <source>
        <dbReference type="ARBA" id="ARBA00025742"/>
    </source>
</evidence>
<evidence type="ECO:0000259" key="5">
    <source>
        <dbReference type="Pfam" id="PF00149"/>
    </source>
</evidence>
<sequence length="520" mass="58652">MVFNKFKRANIFLIIVIFISLFLLVGCSGDSNDHLENYNVSGRITYVTETGEKVGIKDVTLKFDHTDGITTTDQDGNWKKNKVKDTDVITPVKDNWRFIPETRMVSQKSSSVDFMARRAGEYKIAVLSDLHYFDPSLGIEGAAFEEYLAQDRKLIAESQAILESILESLKKYIPDVVLVPGDLTKDGEKINHEQVANYFTELEKQGVQVYVVPGNHDINNPHAVRYEGDEAVQIETVTADEFASIYQENGYSEGEYLARDENSLSYLVEPIQGIWLIAMDTCRYDENGEDPVTAGKFKASTLEWIKEKIQEGKSKGKTVIGMMHHGIMEHFSGQTVLFEEYVVQDWDNISRELADLGMEVIFTGHYHANDIAIKTTARGNKLYDIETGSLVTYPSPYRILTFSNNKLEVETNKIREINADTEGLEFQEYAKEYIEEGLVGLTQAMLNADGVPQEKIEFLTPAIVSSLIAHYEGDEDFNNLDTTTQGIIKSLKDSGDSMGIVLWSIWNDNSVDNNIEIDLK</sequence>